<protein>
    <submittedName>
        <fullName evidence="4">SAC3 family protein B isoform X1</fullName>
    </submittedName>
</protein>
<dbReference type="GO" id="GO:0006406">
    <property type="term" value="P:mRNA export from nucleus"/>
    <property type="evidence" value="ECO:0007669"/>
    <property type="project" value="TreeGrafter"/>
</dbReference>
<dbReference type="RefSeq" id="XP_011090906.1">
    <property type="nucleotide sequence ID" value="XM_011092604.2"/>
</dbReference>
<dbReference type="InterPro" id="IPR005062">
    <property type="entry name" value="SAC3/GANP/THP3_conserved"/>
</dbReference>
<dbReference type="Pfam" id="PF03399">
    <property type="entry name" value="SAC3_GANP"/>
    <property type="match status" value="1"/>
</dbReference>
<feature type="compositionally biased region" description="Polar residues" evidence="1">
    <location>
        <begin position="363"/>
        <end position="376"/>
    </location>
</feature>
<dbReference type="PANTHER" id="PTHR12436:SF17">
    <property type="entry name" value="SAC3 FAMILY PROTEIN B"/>
    <property type="match status" value="1"/>
</dbReference>
<gene>
    <name evidence="4" type="primary">LOC105171472</name>
</gene>
<dbReference type="Proteomes" id="UP000504604">
    <property type="component" value="Linkage group LG10"/>
</dbReference>
<dbReference type="InterPro" id="IPR045107">
    <property type="entry name" value="SAC3/GANP/THP3"/>
</dbReference>
<evidence type="ECO:0000259" key="2">
    <source>
        <dbReference type="PROSITE" id="PS50250"/>
    </source>
</evidence>
<dbReference type="FunCoup" id="A0A6I9TV98">
    <property type="interactions" value="3455"/>
</dbReference>
<feature type="compositionally biased region" description="Polar residues" evidence="1">
    <location>
        <begin position="213"/>
        <end position="223"/>
    </location>
</feature>
<dbReference type="Gene3D" id="1.25.40.990">
    <property type="match status" value="1"/>
</dbReference>
<dbReference type="PROSITE" id="PS50250">
    <property type="entry name" value="PCI"/>
    <property type="match status" value="1"/>
</dbReference>
<accession>A0A6I9TV98</accession>
<feature type="compositionally biased region" description="Polar residues" evidence="1">
    <location>
        <begin position="183"/>
        <end position="197"/>
    </location>
</feature>
<proteinExistence type="predicted"/>
<feature type="compositionally biased region" description="Pro residues" evidence="1">
    <location>
        <begin position="28"/>
        <end position="37"/>
    </location>
</feature>
<feature type="region of interest" description="Disordered" evidence="1">
    <location>
        <begin position="245"/>
        <end position="402"/>
    </location>
</feature>
<sequence>MAFGGFGKNSGPSTPPGAQNPFANFPRAPSPSPPRPSPRSNEPPLRWGEIRSSSFKDSGTQTYQRPPMILPLVASSNSRTGAPEKPAGVQHSRITNSLYSQSPDEIPKNSRSVIESPIDLPKSYVAPYRARSPPLVLQSNGYVGGKQFQNTEIHQRPFSSQVWSNQSNPSSHYTNRPAKEGISSVSQSGGTYQSGPMFQTKHADVPLPKRTRSPTLSPTSGFSPENAVFHSDGHKRSVIDYRDLDAPEEMPSPPLAFESSFSGRDSSHPFAGNQKLLPSSTMWVNQSKSSSNNTTRPVEEDMPSVLTKGGAYQSGRTPHTKNADSPLPKRTRSPTLPSSSEGFKQNSVSDSDGLRRTSDFQSHRQSSRSGQTNSDEVVTDKPVHFPAVKRTKIPVPSSSDQVFQENLDSAQEIEREIQAKAKRLARFKDELSQPVQSHSTMKNQRSPAKRQHQSALEKEKLSEDSTMDAMGDAVGANGFSDYEGRASSSSIVGLCPDMCPESERAERERKGDLDQYERLDGDRNLTSEFLAVKKYNRTAEREAELIRPMPVLQKTMDYLLNLLDEPYNDRFLGLYNFLWDRMRAIRMDLRMQHIFNLEAITMLEQMIRLHIIAMHELCEYTKGEGFSEGFDAHLNIEQMNKTSVELFQLYDDHRKKGITVPSEREFRGYYALLKLDKHPGYKVEPAELSLDLAKMTPEMRQTPEVLFARDVARACRTGNFIAFFRLAHKASYLQACLMHAHFSKLRTQALASLHSGLQINQGIPVTHVAKWLGMKEEDIGNLLEYYGFSVKDFEEPYMVKDNAFINVDNDFPVKRSKLVHRKRSSMIVNDVSFPSLTELSAAEEVKEFQTRKGSEPVSTPSQPVVPVGTFQFHDEEMHELGTILSPKGSMQKHMQKKSIDPMTPDEKMDVHDINVASASPLVLDFTNSAYNRQQIRVESPQKPKYDPGFRNSFGRSIKHDSEATAPITFETAEEQRYPVLPLDSIVHTPVPHSMFTEDLENEELTGFLEEDKSDEATESYYAREVAEAKLKLILRIWKRRAAKKRELREHKQLASNAAFSSLSLGPPIWQCEVQAGSYGTFDIDHVMSERNEIQERSWSVLNPSDVVAAKLAEKNSDAKCLCWKMMLWSQEEAIHGDSRELQTEASMSAAGSWLHSKLMPASNDGDRNLLVSSRGLAIWRSWIPGQSGADLTCCLTVIKSSTNEDLDKAMIGVSAVLFLLSEHIPLELQRKWLHDLVMLLPSGSCLPLLILSGSGKDESLPSTIAKGLGLHDIDESRVSTFYITFLKDKDTEELDGFFSDEHLREGLEWLASESPPQVVVSKTKTRELVLSHLNSMLDVRNEINTHRLGPNNCISAFNEALGRSMEEVAAAAHANPTGWPCPEIDLLEESSDEYRATTWDLPSVGWSAASRTEVLMSAMSDSKLPTLEDDLSWLSGGLNISDDIENQKSRLESCLINYLTEASQMMGITLAQKEASIMLQNCTRLQLHNMTYYIMPNWVSIFRRIFSWRLMNLTIGEVSSTYVLAQQHYSPAPSSEVLDNLEVEVTTFLPPYIVHPSFDELVEVGYHRGEFSPNHTEHEAFQPYSPMAPDDADVATSNGNVILMANQEQSFQDSILPSNDHWPAEENDDVGQLMHAAKATATKQADTLSKLLEKCNIMQNQIDKKLSIYF</sequence>
<evidence type="ECO:0000313" key="4">
    <source>
        <dbReference type="RefSeq" id="XP_011090906.1"/>
    </source>
</evidence>
<feature type="domain" description="PCI" evidence="2">
    <location>
        <begin position="635"/>
        <end position="812"/>
    </location>
</feature>
<dbReference type="KEGG" id="sind:105171472"/>
<dbReference type="GeneID" id="105171472"/>
<feature type="compositionally biased region" description="Polar residues" evidence="1">
    <location>
        <begin position="51"/>
        <end position="64"/>
    </location>
</feature>
<feature type="compositionally biased region" description="Basic and acidic residues" evidence="1">
    <location>
        <begin position="352"/>
        <end position="362"/>
    </location>
</feature>
<evidence type="ECO:0000256" key="1">
    <source>
        <dbReference type="SAM" id="MobiDB-lite"/>
    </source>
</evidence>
<keyword evidence="3" id="KW-1185">Reference proteome</keyword>
<dbReference type="PANTHER" id="PTHR12436">
    <property type="entry name" value="80 KDA MCM3-ASSOCIATED PROTEIN"/>
    <property type="match status" value="1"/>
</dbReference>
<feature type="region of interest" description="Disordered" evidence="1">
    <location>
        <begin position="157"/>
        <end position="231"/>
    </location>
</feature>
<feature type="compositionally biased region" description="Polar residues" evidence="1">
    <location>
        <begin position="433"/>
        <end position="446"/>
    </location>
</feature>
<evidence type="ECO:0000313" key="3">
    <source>
        <dbReference type="Proteomes" id="UP000504604"/>
    </source>
</evidence>
<feature type="compositionally biased region" description="Polar residues" evidence="1">
    <location>
        <begin position="276"/>
        <end position="296"/>
    </location>
</feature>
<dbReference type="FunFam" id="1.25.40.990:FF:000004">
    <property type="entry name" value="Putative peptidase C48 domain family protein"/>
    <property type="match status" value="1"/>
</dbReference>
<dbReference type="InterPro" id="IPR000717">
    <property type="entry name" value="PCI_dom"/>
</dbReference>
<feature type="compositionally biased region" description="Polar residues" evidence="1">
    <location>
        <begin position="157"/>
        <end position="174"/>
    </location>
</feature>
<dbReference type="GO" id="GO:0005737">
    <property type="term" value="C:cytoplasm"/>
    <property type="evidence" value="ECO:0007669"/>
    <property type="project" value="TreeGrafter"/>
</dbReference>
<dbReference type="OrthoDB" id="21502at2759"/>
<feature type="compositionally biased region" description="Polar residues" evidence="1">
    <location>
        <begin position="333"/>
        <end position="350"/>
    </location>
</feature>
<dbReference type="InParanoid" id="A0A6I9TV98"/>
<dbReference type="GO" id="GO:0070390">
    <property type="term" value="C:transcription export complex 2"/>
    <property type="evidence" value="ECO:0007669"/>
    <property type="project" value="TreeGrafter"/>
</dbReference>
<feature type="region of interest" description="Disordered" evidence="1">
    <location>
        <begin position="429"/>
        <end position="465"/>
    </location>
</feature>
<reference evidence="4" key="1">
    <citation type="submission" date="2025-08" db="UniProtKB">
        <authorList>
            <consortium name="RefSeq"/>
        </authorList>
    </citation>
    <scope>IDENTIFICATION</scope>
</reference>
<organism evidence="3 4">
    <name type="scientific">Sesamum indicum</name>
    <name type="common">Oriental sesame</name>
    <name type="synonym">Sesamum orientale</name>
    <dbReference type="NCBI Taxonomy" id="4182"/>
    <lineage>
        <taxon>Eukaryota</taxon>
        <taxon>Viridiplantae</taxon>
        <taxon>Streptophyta</taxon>
        <taxon>Embryophyta</taxon>
        <taxon>Tracheophyta</taxon>
        <taxon>Spermatophyta</taxon>
        <taxon>Magnoliopsida</taxon>
        <taxon>eudicotyledons</taxon>
        <taxon>Gunneridae</taxon>
        <taxon>Pentapetalae</taxon>
        <taxon>asterids</taxon>
        <taxon>lamiids</taxon>
        <taxon>Lamiales</taxon>
        <taxon>Pedaliaceae</taxon>
        <taxon>Sesamum</taxon>
    </lineage>
</organism>
<feature type="compositionally biased region" description="Polar residues" evidence="1">
    <location>
        <begin position="92"/>
        <end position="113"/>
    </location>
</feature>
<feature type="region of interest" description="Disordered" evidence="1">
    <location>
        <begin position="1"/>
        <end position="114"/>
    </location>
</feature>
<name>A0A6I9TV98_SESIN</name>